<dbReference type="AlphaFoldDB" id="A0A520KQA7"/>
<evidence type="ECO:0000256" key="4">
    <source>
        <dbReference type="ARBA" id="ARBA00022723"/>
    </source>
</evidence>
<comment type="cofactor">
    <cofactor evidence="1">
        <name>[4Fe-4S] cluster</name>
        <dbReference type="ChEBI" id="CHEBI:49883"/>
    </cofactor>
</comment>
<evidence type="ECO:0000256" key="6">
    <source>
        <dbReference type="ARBA" id="ARBA00023014"/>
    </source>
</evidence>
<dbReference type="PANTHER" id="PTHR43787">
    <property type="entry name" value="FEMO COFACTOR BIOSYNTHESIS PROTEIN NIFB-RELATED"/>
    <property type="match status" value="1"/>
</dbReference>
<name>A0A520KQA7_9CREN</name>
<evidence type="ECO:0000256" key="3">
    <source>
        <dbReference type="ARBA" id="ARBA00022691"/>
    </source>
</evidence>
<protein>
    <submittedName>
        <fullName evidence="8">Radical SAM protein</fullName>
    </submittedName>
</protein>
<evidence type="ECO:0000256" key="2">
    <source>
        <dbReference type="ARBA" id="ARBA00022485"/>
    </source>
</evidence>
<keyword evidence="3" id="KW-0949">S-adenosyl-L-methionine</keyword>
<evidence type="ECO:0000256" key="5">
    <source>
        <dbReference type="ARBA" id="ARBA00023004"/>
    </source>
</evidence>
<dbReference type="SUPFAM" id="SSF102114">
    <property type="entry name" value="Radical SAM enzymes"/>
    <property type="match status" value="1"/>
</dbReference>
<dbReference type="SFLD" id="SFLDG01067">
    <property type="entry name" value="SPASM/twitch_domain_containing"/>
    <property type="match status" value="1"/>
</dbReference>
<keyword evidence="2" id="KW-0004">4Fe-4S</keyword>
<evidence type="ECO:0000313" key="9">
    <source>
        <dbReference type="Proteomes" id="UP000316217"/>
    </source>
</evidence>
<gene>
    <name evidence="8" type="ORF">EF810_00440</name>
</gene>
<dbReference type="InterPro" id="IPR007197">
    <property type="entry name" value="rSAM"/>
</dbReference>
<keyword evidence="5" id="KW-0408">Iron</keyword>
<dbReference type="PROSITE" id="PS51918">
    <property type="entry name" value="RADICAL_SAM"/>
    <property type="match status" value="1"/>
</dbReference>
<evidence type="ECO:0000313" key="8">
    <source>
        <dbReference type="EMBL" id="RZN63619.1"/>
    </source>
</evidence>
<comment type="caution">
    <text evidence="8">The sequence shown here is derived from an EMBL/GenBank/DDBJ whole genome shotgun (WGS) entry which is preliminary data.</text>
</comment>
<sequence length="121" mass="13873">MKKALKNLQIEVSAFCGMRCSFCPRNLFSFKWKQKNMDLGLYRRISKVFPSVEYVHLQGWGEPLQNPDLQEMIRIAKENGCKVGLTTNGVLIDDKMAEFLLESVDRITFSLGGAPRKLMKE</sequence>
<keyword evidence="4" id="KW-0479">Metal-binding</keyword>
<dbReference type="CDD" id="cd01335">
    <property type="entry name" value="Radical_SAM"/>
    <property type="match status" value="1"/>
</dbReference>
<evidence type="ECO:0000256" key="1">
    <source>
        <dbReference type="ARBA" id="ARBA00001966"/>
    </source>
</evidence>
<dbReference type="GO" id="GO:0051539">
    <property type="term" value="F:4 iron, 4 sulfur cluster binding"/>
    <property type="evidence" value="ECO:0007669"/>
    <property type="project" value="UniProtKB-KW"/>
</dbReference>
<dbReference type="InterPro" id="IPR013785">
    <property type="entry name" value="Aldolase_TIM"/>
</dbReference>
<dbReference type="GO" id="GO:0046872">
    <property type="term" value="F:metal ion binding"/>
    <property type="evidence" value="ECO:0007669"/>
    <property type="project" value="UniProtKB-KW"/>
</dbReference>
<feature type="domain" description="Radical SAM core" evidence="7">
    <location>
        <begin position="2"/>
        <end position="121"/>
    </location>
</feature>
<dbReference type="InterPro" id="IPR058240">
    <property type="entry name" value="rSAM_sf"/>
</dbReference>
<proteinExistence type="predicted"/>
<organism evidence="8 9">
    <name type="scientific">Candidatus Methanodesulfokora washburnensis</name>
    <dbReference type="NCBI Taxonomy" id="2478471"/>
    <lineage>
        <taxon>Archaea</taxon>
        <taxon>Thermoproteota</taxon>
        <taxon>Candidatus Korarchaeia</taxon>
        <taxon>Candidatus Korarchaeia incertae sedis</taxon>
        <taxon>Candidatus Methanodesulfokora</taxon>
    </lineage>
</organism>
<dbReference type="SFLD" id="SFLDS00029">
    <property type="entry name" value="Radical_SAM"/>
    <property type="match status" value="1"/>
</dbReference>
<dbReference type="Pfam" id="PF04055">
    <property type="entry name" value="Radical_SAM"/>
    <property type="match status" value="1"/>
</dbReference>
<dbReference type="PANTHER" id="PTHR43787:SF10">
    <property type="entry name" value="COFACTOR MODIFYING PROTEIN"/>
    <property type="match status" value="1"/>
</dbReference>
<accession>A0A520KQA7</accession>
<dbReference type="Proteomes" id="UP000316217">
    <property type="component" value="Unassembled WGS sequence"/>
</dbReference>
<evidence type="ECO:0000259" key="7">
    <source>
        <dbReference type="PROSITE" id="PS51918"/>
    </source>
</evidence>
<dbReference type="EMBL" id="RXII01000007">
    <property type="protein sequence ID" value="RZN63619.1"/>
    <property type="molecule type" value="Genomic_DNA"/>
</dbReference>
<keyword evidence="6" id="KW-0411">Iron-sulfur</keyword>
<dbReference type="GO" id="GO:0003824">
    <property type="term" value="F:catalytic activity"/>
    <property type="evidence" value="ECO:0007669"/>
    <property type="project" value="InterPro"/>
</dbReference>
<dbReference type="Gene3D" id="3.20.20.70">
    <property type="entry name" value="Aldolase class I"/>
    <property type="match status" value="1"/>
</dbReference>
<reference evidence="8 9" key="1">
    <citation type="journal article" date="2019" name="Nat. Microbiol.">
        <title>Wide diversity of methane and short-chain alkane metabolisms in uncultured archaea.</title>
        <authorList>
            <person name="Borrel G."/>
            <person name="Adam P.S."/>
            <person name="McKay L.J."/>
            <person name="Chen L.X."/>
            <person name="Sierra-Garcia I.N."/>
            <person name="Sieber C.M."/>
            <person name="Letourneur Q."/>
            <person name="Ghozlane A."/>
            <person name="Andersen G.L."/>
            <person name="Li W.J."/>
            <person name="Hallam S.J."/>
            <person name="Muyzer G."/>
            <person name="de Oliveira V.M."/>
            <person name="Inskeep W.P."/>
            <person name="Banfield J.F."/>
            <person name="Gribaldo S."/>
        </authorList>
    </citation>
    <scope>NUCLEOTIDE SEQUENCE [LARGE SCALE GENOMIC DNA]</scope>
    <source>
        <strain evidence="8">NM4</strain>
    </source>
</reference>